<dbReference type="EMBL" id="JTDI01000001">
    <property type="protein sequence ID" value="KHK93113.1"/>
    <property type="molecule type" value="Genomic_DNA"/>
</dbReference>
<dbReference type="PANTHER" id="PTHR30055:SF146">
    <property type="entry name" value="HTH-TYPE TRANSCRIPTIONAL DUAL REGULATOR CECR"/>
    <property type="match status" value="1"/>
</dbReference>
<proteinExistence type="predicted"/>
<name>A0A0B1ZVE2_9SPHN</name>
<evidence type="ECO:0000256" key="4">
    <source>
        <dbReference type="PROSITE-ProRule" id="PRU00335"/>
    </source>
</evidence>
<dbReference type="InterPro" id="IPR039536">
    <property type="entry name" value="TetR_C_Proteobacteria"/>
</dbReference>
<dbReference type="AlphaFoldDB" id="A0A0B1ZVE2"/>
<dbReference type="Pfam" id="PF00440">
    <property type="entry name" value="TetR_N"/>
    <property type="match status" value="1"/>
</dbReference>
<dbReference type="InterPro" id="IPR050109">
    <property type="entry name" value="HTH-type_TetR-like_transc_reg"/>
</dbReference>
<dbReference type="Proteomes" id="UP000031057">
    <property type="component" value="Unassembled WGS sequence"/>
</dbReference>
<keyword evidence="1" id="KW-0805">Transcription regulation</keyword>
<keyword evidence="7" id="KW-1185">Reference proteome</keyword>
<dbReference type="FunFam" id="1.10.10.60:FF:000141">
    <property type="entry name" value="TetR family transcriptional regulator"/>
    <property type="match status" value="1"/>
</dbReference>
<keyword evidence="3" id="KW-0804">Transcription</keyword>
<accession>A0A0B1ZVE2</accession>
<dbReference type="Pfam" id="PF14246">
    <property type="entry name" value="TetR_C_7"/>
    <property type="match status" value="1"/>
</dbReference>
<keyword evidence="2 4" id="KW-0238">DNA-binding</keyword>
<dbReference type="STRING" id="1348853.LK12_01815"/>
<organism evidence="6 7">
    <name type="scientific">Novosphingobium malaysiense</name>
    <dbReference type="NCBI Taxonomy" id="1348853"/>
    <lineage>
        <taxon>Bacteria</taxon>
        <taxon>Pseudomonadati</taxon>
        <taxon>Pseudomonadota</taxon>
        <taxon>Alphaproteobacteria</taxon>
        <taxon>Sphingomonadales</taxon>
        <taxon>Sphingomonadaceae</taxon>
        <taxon>Novosphingobium</taxon>
    </lineage>
</organism>
<evidence type="ECO:0000256" key="1">
    <source>
        <dbReference type="ARBA" id="ARBA00023015"/>
    </source>
</evidence>
<evidence type="ECO:0000313" key="7">
    <source>
        <dbReference type="Proteomes" id="UP000031057"/>
    </source>
</evidence>
<protein>
    <submittedName>
        <fullName evidence="6">TetR family transcriptional regulator</fullName>
    </submittedName>
</protein>
<evidence type="ECO:0000256" key="2">
    <source>
        <dbReference type="ARBA" id="ARBA00023125"/>
    </source>
</evidence>
<dbReference type="PANTHER" id="PTHR30055">
    <property type="entry name" value="HTH-TYPE TRANSCRIPTIONAL REGULATOR RUTR"/>
    <property type="match status" value="1"/>
</dbReference>
<feature type="domain" description="HTH tetR-type" evidence="5">
    <location>
        <begin position="13"/>
        <end position="73"/>
    </location>
</feature>
<gene>
    <name evidence="6" type="ORF">LK12_01815</name>
</gene>
<sequence length="208" mass="23665">MTNLMGKRELNKARKRAEIVNIATRSFFERGYAATTMSAIAEELGGSKATLWAHFGSKEELFEAVIDQQVESFSRDIDEVLTSQTYSKPALRRFCLRFLECMMRDNAVRLFSLILSEGERFPEIREMFYSRGPAKVRKCIIAFYATHVSEAEAHSLMQLTVSAISGYRSDVQLRPKRPTRAEQEEFVNCLVELIAARAEHEGDASLQP</sequence>
<dbReference type="PRINTS" id="PR00455">
    <property type="entry name" value="HTHTETR"/>
</dbReference>
<feature type="DNA-binding region" description="H-T-H motif" evidence="4">
    <location>
        <begin position="36"/>
        <end position="55"/>
    </location>
</feature>
<dbReference type="InterPro" id="IPR001647">
    <property type="entry name" value="HTH_TetR"/>
</dbReference>
<dbReference type="PROSITE" id="PS50977">
    <property type="entry name" value="HTH_TETR_2"/>
    <property type="match status" value="1"/>
</dbReference>
<comment type="caution">
    <text evidence="6">The sequence shown here is derived from an EMBL/GenBank/DDBJ whole genome shotgun (WGS) entry which is preliminary data.</text>
</comment>
<dbReference type="Gene3D" id="1.10.357.10">
    <property type="entry name" value="Tetracycline Repressor, domain 2"/>
    <property type="match status" value="1"/>
</dbReference>
<evidence type="ECO:0000256" key="3">
    <source>
        <dbReference type="ARBA" id="ARBA00023163"/>
    </source>
</evidence>
<evidence type="ECO:0000313" key="6">
    <source>
        <dbReference type="EMBL" id="KHK93113.1"/>
    </source>
</evidence>
<dbReference type="GO" id="GO:0000976">
    <property type="term" value="F:transcription cis-regulatory region binding"/>
    <property type="evidence" value="ECO:0007669"/>
    <property type="project" value="TreeGrafter"/>
</dbReference>
<evidence type="ECO:0000259" key="5">
    <source>
        <dbReference type="PROSITE" id="PS50977"/>
    </source>
</evidence>
<dbReference type="GO" id="GO:0003700">
    <property type="term" value="F:DNA-binding transcription factor activity"/>
    <property type="evidence" value="ECO:0007669"/>
    <property type="project" value="TreeGrafter"/>
</dbReference>
<dbReference type="SUPFAM" id="SSF46689">
    <property type="entry name" value="Homeodomain-like"/>
    <property type="match status" value="1"/>
</dbReference>
<reference evidence="6 7" key="1">
    <citation type="submission" date="2014-10" db="EMBL/GenBank/DDBJ databases">
        <title>Genome sequence of Novosphingobium malaysiense MUSC 273(T).</title>
        <authorList>
            <person name="Lee L.-H."/>
        </authorList>
    </citation>
    <scope>NUCLEOTIDE SEQUENCE [LARGE SCALE GENOMIC DNA]</scope>
    <source>
        <strain evidence="6 7">MUSC 273</strain>
    </source>
</reference>
<dbReference type="InterPro" id="IPR009057">
    <property type="entry name" value="Homeodomain-like_sf"/>
</dbReference>